<name>A0A9W6JN51_9HYPH</name>
<dbReference type="SUPFAM" id="SSF56059">
    <property type="entry name" value="Glutathione synthetase ATP-binding domain-like"/>
    <property type="match status" value="1"/>
</dbReference>
<dbReference type="EMBL" id="BSFL01000003">
    <property type="protein sequence ID" value="GLK80686.1"/>
    <property type="molecule type" value="Genomic_DNA"/>
</dbReference>
<dbReference type="GO" id="GO:0046872">
    <property type="term" value="F:metal ion binding"/>
    <property type="evidence" value="ECO:0007669"/>
    <property type="project" value="InterPro"/>
</dbReference>
<evidence type="ECO:0000256" key="1">
    <source>
        <dbReference type="PROSITE-ProRule" id="PRU00409"/>
    </source>
</evidence>
<comment type="caution">
    <text evidence="4">The sequence shown here is derived from an EMBL/GenBank/DDBJ whole genome shotgun (WGS) entry which is preliminary data.</text>
</comment>
<dbReference type="RefSeq" id="WP_271201174.1">
    <property type="nucleotide sequence ID" value="NZ_BSFL01000003.1"/>
</dbReference>
<keyword evidence="1" id="KW-0547">Nucleotide-binding</keyword>
<dbReference type="InterPro" id="IPR011761">
    <property type="entry name" value="ATP-grasp"/>
</dbReference>
<feature type="region of interest" description="Disordered" evidence="2">
    <location>
        <begin position="383"/>
        <end position="409"/>
    </location>
</feature>
<organism evidence="4 5">
    <name type="scientific">Methylopila turkensis</name>
    <dbReference type="NCBI Taxonomy" id="1437816"/>
    <lineage>
        <taxon>Bacteria</taxon>
        <taxon>Pseudomonadati</taxon>
        <taxon>Pseudomonadota</taxon>
        <taxon>Alphaproteobacteria</taxon>
        <taxon>Hyphomicrobiales</taxon>
        <taxon>Methylopilaceae</taxon>
        <taxon>Methylopila</taxon>
    </lineage>
</organism>
<accession>A0A9W6JN51</accession>
<reference evidence="4" key="2">
    <citation type="submission" date="2023-01" db="EMBL/GenBank/DDBJ databases">
        <authorList>
            <person name="Sun Q."/>
            <person name="Evtushenko L."/>
        </authorList>
    </citation>
    <scope>NUCLEOTIDE SEQUENCE</scope>
    <source>
        <strain evidence="4">VKM B-2748</strain>
    </source>
</reference>
<gene>
    <name evidence="4" type="ORF">GCM10008174_24270</name>
</gene>
<dbReference type="Proteomes" id="UP001143309">
    <property type="component" value="Unassembled WGS sequence"/>
</dbReference>
<dbReference type="GO" id="GO:0005524">
    <property type="term" value="F:ATP binding"/>
    <property type="evidence" value="ECO:0007669"/>
    <property type="project" value="UniProtKB-UniRule"/>
</dbReference>
<dbReference type="InterPro" id="IPR016677">
    <property type="entry name" value="UCP016817_carboligase"/>
</dbReference>
<evidence type="ECO:0000313" key="5">
    <source>
        <dbReference type="Proteomes" id="UP001143309"/>
    </source>
</evidence>
<dbReference type="AlphaFoldDB" id="A0A9W6JN51"/>
<reference evidence="4" key="1">
    <citation type="journal article" date="2014" name="Int. J. Syst. Evol. Microbiol.">
        <title>Complete genome sequence of Corynebacterium casei LMG S-19264T (=DSM 44701T), isolated from a smear-ripened cheese.</title>
        <authorList>
            <consortium name="US DOE Joint Genome Institute (JGI-PGF)"/>
            <person name="Walter F."/>
            <person name="Albersmeier A."/>
            <person name="Kalinowski J."/>
            <person name="Ruckert C."/>
        </authorList>
    </citation>
    <scope>NUCLEOTIDE SEQUENCE</scope>
    <source>
        <strain evidence="4">VKM B-2748</strain>
    </source>
</reference>
<proteinExistence type="predicted"/>
<dbReference type="InterPro" id="IPR003806">
    <property type="entry name" value="ATP-grasp_PylC-type"/>
</dbReference>
<dbReference type="PIRSF" id="PIRSF016817">
    <property type="entry name" value="UCP016817_carboligase"/>
    <property type="match status" value="1"/>
</dbReference>
<dbReference type="PROSITE" id="PS50975">
    <property type="entry name" value="ATP_GRASP"/>
    <property type="match status" value="1"/>
</dbReference>
<feature type="domain" description="ATP-grasp" evidence="3">
    <location>
        <begin position="74"/>
        <end position="297"/>
    </location>
</feature>
<evidence type="ECO:0000259" key="3">
    <source>
        <dbReference type="PROSITE" id="PS50975"/>
    </source>
</evidence>
<evidence type="ECO:0000313" key="4">
    <source>
        <dbReference type="EMBL" id="GLK80686.1"/>
    </source>
</evidence>
<keyword evidence="5" id="KW-1185">Reference proteome</keyword>
<sequence>MSSPARSPRKPFDVALIGLSTRALARSARRAGLAALALDLFADADTREHAAGAVRVRPRRRGVGLDPAALLAALEAHAPAGLPVVFGAGFENATELMVAIGRRHPIRGAAPETVRRLKDPFAFAALLRSLDVAHPEVADIRDLSNLSPGWLSKRVGGSGGAHIRSVGGRAVRERYAQARVAGSPFSALFLADGARARLVAFSAQWADPTPAAPFRYGGAVGPIALPAERERAVAAMLDRLVAASGLVGLASADMIATGADGADFALIEINPRPGATLDLFDHAPQPSLLAAHLDACDGRLPDAAPRPVDARAAAVVYAPHATTTAGLSRPAWTADWPASQALIPRGAPVCTALAAAATPEAARALVERRRLALLAALRSLRRKAAADPELQDSKLQNSAFQDLEPTVPA</sequence>
<dbReference type="Gene3D" id="3.30.470.20">
    <property type="entry name" value="ATP-grasp fold, B domain"/>
    <property type="match status" value="1"/>
</dbReference>
<protein>
    <recommendedName>
        <fullName evidence="3">ATP-grasp domain-containing protein</fullName>
    </recommendedName>
</protein>
<keyword evidence="1" id="KW-0067">ATP-binding</keyword>
<dbReference type="Pfam" id="PF02655">
    <property type="entry name" value="ATP-grasp_3"/>
    <property type="match status" value="1"/>
</dbReference>
<evidence type="ECO:0000256" key="2">
    <source>
        <dbReference type="SAM" id="MobiDB-lite"/>
    </source>
</evidence>